<dbReference type="PANTHER" id="PTHR34408">
    <property type="entry name" value="FAMILY PROTEIN, PUTATIVE-RELATED"/>
    <property type="match status" value="1"/>
</dbReference>
<dbReference type="PANTHER" id="PTHR34408:SF1">
    <property type="entry name" value="GLYCOSYL HYDROLASE FAMILY 19 DOMAIN-CONTAINING PROTEIN HI_1415"/>
    <property type="match status" value="1"/>
</dbReference>
<dbReference type="InterPro" id="IPR003646">
    <property type="entry name" value="SH3-like_bac-type"/>
</dbReference>
<evidence type="ECO:0000256" key="1">
    <source>
        <dbReference type="SAM" id="MobiDB-lite"/>
    </source>
</evidence>
<keyword evidence="2" id="KW-0472">Membrane</keyword>
<gene>
    <name evidence="4" type="ORF">SAMN02910377_00680</name>
</gene>
<evidence type="ECO:0000256" key="2">
    <source>
        <dbReference type="SAM" id="Phobius"/>
    </source>
</evidence>
<evidence type="ECO:0000313" key="4">
    <source>
        <dbReference type="EMBL" id="SEK34798.1"/>
    </source>
</evidence>
<proteinExistence type="predicted"/>
<dbReference type="Gene3D" id="2.30.30.40">
    <property type="entry name" value="SH3 Domains"/>
    <property type="match status" value="2"/>
</dbReference>
<dbReference type="EMBL" id="FNZX01000004">
    <property type="protein sequence ID" value="SEK34798.1"/>
    <property type="molecule type" value="Genomic_DNA"/>
</dbReference>
<dbReference type="PROSITE" id="PS51781">
    <property type="entry name" value="SH3B"/>
    <property type="match status" value="1"/>
</dbReference>
<dbReference type="InterPro" id="IPR052354">
    <property type="entry name" value="Cell_Wall_Dynamics_Protein"/>
</dbReference>
<feature type="region of interest" description="Disordered" evidence="1">
    <location>
        <begin position="258"/>
        <end position="280"/>
    </location>
</feature>
<reference evidence="5" key="1">
    <citation type="submission" date="2016-10" db="EMBL/GenBank/DDBJ databases">
        <authorList>
            <person name="Varghese N."/>
        </authorList>
    </citation>
    <scope>NUCLEOTIDE SEQUENCE [LARGE SCALE GENOMIC DNA]</scope>
    <source>
        <strain evidence="5">ACV-9</strain>
    </source>
</reference>
<feature type="domain" description="SH3b" evidence="3">
    <location>
        <begin position="273"/>
        <end position="335"/>
    </location>
</feature>
<dbReference type="Pfam" id="PF08239">
    <property type="entry name" value="SH3_3"/>
    <property type="match status" value="2"/>
</dbReference>
<organism evidence="4 5">
    <name type="scientific">Pseudobutyrivibrio ruminis</name>
    <dbReference type="NCBI Taxonomy" id="46206"/>
    <lineage>
        <taxon>Bacteria</taxon>
        <taxon>Bacillati</taxon>
        <taxon>Bacillota</taxon>
        <taxon>Clostridia</taxon>
        <taxon>Lachnospirales</taxon>
        <taxon>Lachnospiraceae</taxon>
        <taxon>Pseudobutyrivibrio</taxon>
    </lineage>
</organism>
<dbReference type="RefSeq" id="WP_074789182.1">
    <property type="nucleotide sequence ID" value="NZ_FNZX01000004.1"/>
</dbReference>
<feature type="transmembrane region" description="Helical" evidence="2">
    <location>
        <begin position="27"/>
        <end position="45"/>
    </location>
</feature>
<dbReference type="SMART" id="SM00287">
    <property type="entry name" value="SH3b"/>
    <property type="match status" value="2"/>
</dbReference>
<keyword evidence="5" id="KW-1185">Reference proteome</keyword>
<name>A0A1H7G9I9_9FIRM</name>
<protein>
    <submittedName>
        <fullName evidence="4">SH3 domain-containing protein</fullName>
    </submittedName>
</protein>
<dbReference type="AlphaFoldDB" id="A0A1H7G9I9"/>
<sequence>MNLQDLKTKFKNIIEISKDFIINYKRYFLAGGIFIVMALVLFLGTSSSGDTKSTSGVYKSFKKNNNSELTTLINNYYTAYAEGDTDTIATLATPVSDQEISYIAFYSQYIESFNDVQIYTKPGLTDNSYLVTTQVELKYNDIDTAAPGLDFFYVETNEDGKLFINNIYGSFNQNNNIYEMDTEISDLIAVYIRQQDLLDLKAEVDDAYESALESDANLSALMSDTLPAAIIQWNTDYTAQVEAAAEEAAKAEEEAAAAAEAEAQAAADAEEEANSYTGTTNAKANVRSAADASSDKLGSLESGTQITIYGEEGDFYKFDYNGTKAYITKDAVNVGDAEEETTEDTEDTEEEETTTNAAALTAGDKITLTSTVNIRSAMDSSASKVAVAYAGEEVEVVMSYAEGWTKVKYGKKEGYIRTDLLQE</sequence>
<evidence type="ECO:0000313" key="5">
    <source>
        <dbReference type="Proteomes" id="UP000182321"/>
    </source>
</evidence>
<accession>A0A1H7G9I9</accession>
<keyword evidence="2" id="KW-1133">Transmembrane helix</keyword>
<feature type="compositionally biased region" description="Low complexity" evidence="1">
    <location>
        <begin position="258"/>
        <end position="267"/>
    </location>
</feature>
<dbReference type="Proteomes" id="UP000182321">
    <property type="component" value="Unassembled WGS sequence"/>
</dbReference>
<evidence type="ECO:0000259" key="3">
    <source>
        <dbReference type="PROSITE" id="PS51781"/>
    </source>
</evidence>
<keyword evidence="2" id="KW-0812">Transmembrane</keyword>